<evidence type="ECO:0000256" key="1">
    <source>
        <dbReference type="SAM" id="Phobius"/>
    </source>
</evidence>
<dbReference type="InterPro" id="IPR004147">
    <property type="entry name" value="ABC1_dom"/>
</dbReference>
<dbReference type="RefSeq" id="XP_005844562.1">
    <property type="nucleotide sequence ID" value="XM_005844500.1"/>
</dbReference>
<protein>
    <recommendedName>
        <fullName evidence="2">ABC1 atypical kinase-like domain-containing protein</fullName>
    </recommendedName>
</protein>
<evidence type="ECO:0000259" key="2">
    <source>
        <dbReference type="Pfam" id="PF03109"/>
    </source>
</evidence>
<organism evidence="4">
    <name type="scientific">Chlorella variabilis</name>
    <name type="common">Green alga</name>
    <dbReference type="NCBI Taxonomy" id="554065"/>
    <lineage>
        <taxon>Eukaryota</taxon>
        <taxon>Viridiplantae</taxon>
        <taxon>Chlorophyta</taxon>
        <taxon>core chlorophytes</taxon>
        <taxon>Trebouxiophyceae</taxon>
        <taxon>Chlorellales</taxon>
        <taxon>Chlorellaceae</taxon>
        <taxon>Chlorella clade</taxon>
        <taxon>Chlorella</taxon>
    </lineage>
</organism>
<dbReference type="PANTHER" id="PTHR45890:SF1">
    <property type="entry name" value="AARF DOMAIN CONTAINING KINASE 2"/>
    <property type="match status" value="1"/>
</dbReference>
<dbReference type="FunCoup" id="E1ZNR1">
    <property type="interactions" value="1310"/>
</dbReference>
<keyword evidence="1" id="KW-1133">Transmembrane helix</keyword>
<dbReference type="GeneID" id="17351826"/>
<proteinExistence type="predicted"/>
<evidence type="ECO:0000313" key="4">
    <source>
        <dbReference type="Proteomes" id="UP000008141"/>
    </source>
</evidence>
<keyword evidence="1" id="KW-0812">Transmembrane</keyword>
<feature type="domain" description="ABC1 atypical kinase-like" evidence="2">
    <location>
        <begin position="252"/>
        <end position="303"/>
    </location>
</feature>
<dbReference type="eggNOG" id="KOG1236">
    <property type="taxonomic scope" value="Eukaryota"/>
</dbReference>
<dbReference type="OrthoDB" id="1290869at2759"/>
<reference evidence="3 4" key="1">
    <citation type="journal article" date="2010" name="Plant Cell">
        <title>The Chlorella variabilis NC64A genome reveals adaptation to photosymbiosis, coevolution with viruses, and cryptic sex.</title>
        <authorList>
            <person name="Blanc G."/>
            <person name="Duncan G."/>
            <person name="Agarkova I."/>
            <person name="Borodovsky M."/>
            <person name="Gurnon J."/>
            <person name="Kuo A."/>
            <person name="Lindquist E."/>
            <person name="Lucas S."/>
            <person name="Pangilinan J."/>
            <person name="Polle J."/>
            <person name="Salamov A."/>
            <person name="Terry A."/>
            <person name="Yamada T."/>
            <person name="Dunigan D.D."/>
            <person name="Grigoriev I.V."/>
            <person name="Claverie J.M."/>
            <person name="Van Etten J.L."/>
        </authorList>
    </citation>
    <scope>NUCLEOTIDE SEQUENCE [LARGE SCALE GENOMIC DNA]</scope>
    <source>
        <strain evidence="3 4">NC64A</strain>
    </source>
</reference>
<dbReference type="STRING" id="554065.E1ZNR1"/>
<dbReference type="AlphaFoldDB" id="E1ZNR1"/>
<dbReference type="EMBL" id="GL433856">
    <property type="protein sequence ID" value="EFN52460.1"/>
    <property type="molecule type" value="Genomic_DNA"/>
</dbReference>
<gene>
    <name evidence="3" type="ORF">CHLNCDRAFT_54390</name>
</gene>
<dbReference type="InParanoid" id="E1ZNR1"/>
<evidence type="ECO:0000313" key="3">
    <source>
        <dbReference type="EMBL" id="EFN52460.1"/>
    </source>
</evidence>
<name>E1ZNR1_CHLVA</name>
<dbReference type="PANTHER" id="PTHR45890">
    <property type="entry name" value="AARF DOMAIN CONTAINING KINASE 2 (PREDICTED)"/>
    <property type="match status" value="1"/>
</dbReference>
<sequence length="495" mass="53447">MQLRRSAAEEALAAAARRAAAGEGASGSSLLTLAQLERASQQGLARLSELGVSLRAEVEELQHRIPLLVRSIWGHHSEAVVAALRTRQAAAARRLIAQWEEAEHRLVAVANSLTTLQTGQRLVAVGVPLAAAQLWPCTAHAYHAPRAERGPRRRAEVQLSLGQIRAAVAQLAAALHEELAILLRGLFLWALFLPAILTAPVCLLTDIHRDRWLALMRWTLEQAGPAFIKWGQWAATRPDLFPQDICTALAELQTRAPTHPYAATATAVQSAFGAPIPELFAEFEAVPVASGSIAQVYRAVLSERGAALAGTRTRGGLLPLRRERLFKPGGAVAVKVRHPGVGVLMDRDVTLMWRGAALLAALPLVGSPAIKESVMQFGAPLKEQLDLVTEAAHLDAFGKNFRYWTGVSFPQPAAAPLVSSEVLVETFEEGELVSKYLQGPEARYHHGAGGLVTKLNPDIRIMDTLRELLPANWHLRLSKTLDRACSSASMALAAI</sequence>
<dbReference type="KEGG" id="cvr:CHLNCDRAFT_54390"/>
<feature type="domain" description="ABC1 atypical kinase-like" evidence="2">
    <location>
        <begin position="328"/>
        <end position="437"/>
    </location>
</feature>
<feature type="transmembrane region" description="Helical" evidence="1">
    <location>
        <begin position="186"/>
        <end position="207"/>
    </location>
</feature>
<keyword evidence="4" id="KW-1185">Reference proteome</keyword>
<dbReference type="Pfam" id="PF03109">
    <property type="entry name" value="ABC1"/>
    <property type="match status" value="2"/>
</dbReference>
<accession>E1ZNR1</accession>
<dbReference type="InterPro" id="IPR052402">
    <property type="entry name" value="ADCK_kinase"/>
</dbReference>
<keyword evidence="1" id="KW-0472">Membrane</keyword>
<dbReference type="Proteomes" id="UP000008141">
    <property type="component" value="Unassembled WGS sequence"/>
</dbReference>